<gene>
    <name evidence="1" type="ORF">LY89DRAFT_572672</name>
</gene>
<organism evidence="1 2">
    <name type="scientific">Mollisia scopiformis</name>
    <name type="common">Conifer needle endophyte fungus</name>
    <name type="synonym">Phialocephala scopiformis</name>
    <dbReference type="NCBI Taxonomy" id="149040"/>
    <lineage>
        <taxon>Eukaryota</taxon>
        <taxon>Fungi</taxon>
        <taxon>Dikarya</taxon>
        <taxon>Ascomycota</taxon>
        <taxon>Pezizomycotina</taxon>
        <taxon>Leotiomycetes</taxon>
        <taxon>Helotiales</taxon>
        <taxon>Mollisiaceae</taxon>
        <taxon>Mollisia</taxon>
    </lineage>
</organism>
<name>A0A194XVE8_MOLSC</name>
<dbReference type="RefSeq" id="XP_018078042.1">
    <property type="nucleotide sequence ID" value="XM_018208653.1"/>
</dbReference>
<protein>
    <submittedName>
        <fullName evidence="1">Uncharacterized protein</fullName>
    </submittedName>
</protein>
<keyword evidence="2" id="KW-1185">Reference proteome</keyword>
<dbReference type="InParanoid" id="A0A194XVE8"/>
<evidence type="ECO:0000313" key="2">
    <source>
        <dbReference type="Proteomes" id="UP000070700"/>
    </source>
</evidence>
<dbReference type="Proteomes" id="UP000070700">
    <property type="component" value="Unassembled WGS sequence"/>
</dbReference>
<evidence type="ECO:0000313" key="1">
    <source>
        <dbReference type="EMBL" id="KUJ23687.1"/>
    </source>
</evidence>
<accession>A0A194XVE8</accession>
<dbReference type="PANTHER" id="PTHR35896">
    <property type="entry name" value="IG-LIKE DOMAIN-CONTAINING PROTEIN"/>
    <property type="match status" value="1"/>
</dbReference>
<reference evidence="1 2" key="1">
    <citation type="submission" date="2015-10" db="EMBL/GenBank/DDBJ databases">
        <title>Full genome of DAOMC 229536 Phialocephala scopiformis, a fungal endophyte of spruce producing the potent anti-insectan compound rugulosin.</title>
        <authorList>
            <consortium name="DOE Joint Genome Institute"/>
            <person name="Walker A.K."/>
            <person name="Frasz S.L."/>
            <person name="Seifert K.A."/>
            <person name="Miller J.D."/>
            <person name="Mondo S.J."/>
            <person name="Labutti K."/>
            <person name="Lipzen A."/>
            <person name="Dockter R."/>
            <person name="Kennedy M."/>
            <person name="Grigoriev I.V."/>
            <person name="Spatafora J.W."/>
        </authorList>
    </citation>
    <scope>NUCLEOTIDE SEQUENCE [LARGE SCALE GENOMIC DNA]</scope>
    <source>
        <strain evidence="1 2">CBS 120377</strain>
    </source>
</reference>
<dbReference type="AlphaFoldDB" id="A0A194XVE8"/>
<dbReference type="KEGG" id="psco:LY89DRAFT_572672"/>
<dbReference type="GeneID" id="28818379"/>
<sequence>MRRIWWATISSILAGATLASLLWLIAWIHHFEVDAEPFLPPSMTTTSCGWTYDMAVANNCKFQLWSYSWVPPDCFDEKLNDDFLSLHEEEGWGYYSSGVEVPLESVLLGNRNDLMSTWGQHFWHCAFYQRKFFRVVEDNGGERTSVLKMTNRDLEEHHGIHCQEWLSNPKRYPWDKVNINLTVGYHFCS</sequence>
<dbReference type="EMBL" id="KQ947404">
    <property type="protein sequence ID" value="KUJ23687.1"/>
    <property type="molecule type" value="Genomic_DNA"/>
</dbReference>
<dbReference type="PANTHER" id="PTHR35896:SF3">
    <property type="entry name" value="MAJOR FACILITATOR SUPERFAMILY TRANSPORTER"/>
    <property type="match status" value="1"/>
</dbReference>
<dbReference type="OrthoDB" id="3501153at2759"/>
<dbReference type="InterPro" id="IPR053008">
    <property type="entry name" value="Phomopsin_biosynth_assoc"/>
</dbReference>
<proteinExistence type="predicted"/>